<dbReference type="Gene3D" id="3.30.2320.10">
    <property type="entry name" value="hypothetical protein PF0899 domain"/>
    <property type="match status" value="1"/>
</dbReference>
<dbReference type="RefSeq" id="WP_254759639.1">
    <property type="nucleotide sequence ID" value="NZ_JANCLT010000007.1"/>
</dbReference>
<dbReference type="NCBIfam" id="TIGR01554">
    <property type="entry name" value="major_cap_HK97"/>
    <property type="match status" value="1"/>
</dbReference>
<dbReference type="Pfam" id="PF05065">
    <property type="entry name" value="Phage_capsid"/>
    <property type="match status" value="1"/>
</dbReference>
<accession>A0AA42BTQ4</accession>
<protein>
    <submittedName>
        <fullName evidence="4">Phage major capsid protein</fullName>
    </submittedName>
</protein>
<dbReference type="InterPro" id="IPR054612">
    <property type="entry name" value="Phage_capsid-like_C"/>
</dbReference>
<dbReference type="InterPro" id="IPR024455">
    <property type="entry name" value="Phage_capsid"/>
</dbReference>
<sequence length="402" mass="43916">MNMGKTSVLTMHKNIETRSMKGLTEQRNDLLAEMEGILEKAKQETRAFTDQETGRYAEIKKEIERIDATLKAEEETRSLEKREIVKKAETAEEKRAAEIEQEERAFVEYVKGIDKRALNASGQGVVIPLSVANRIIDTVKNMSPILAKATIWDVSGDLIIPSYDFTQHVPAGYYTELATMTAQSANFGSVKLGNTIVASLALISKSLINRTDVDIVPFIVNEIAKAISYFLEKELLTNANSTVGSGATKLGGLANTGAGQTVTGATAGTITVQELVQTQMKVPQVYQKDCAWIMHPNTLAYIQSLTASTGILIMGNTLHEDAPFTILGKPVYVSDQMPTMAANAKEIFYGDFSGLHIKMPRGVQMQVLNERFADQYAVGVVAVVEADAGIIEPQKIAMYVGK</sequence>
<dbReference type="AlphaFoldDB" id="A0AA42BTQ4"/>
<keyword evidence="5" id="KW-1185">Reference proteome</keyword>
<evidence type="ECO:0000259" key="3">
    <source>
        <dbReference type="Pfam" id="PF05065"/>
    </source>
</evidence>
<feature type="coiled-coil region" evidence="2">
    <location>
        <begin position="20"/>
        <end position="101"/>
    </location>
</feature>
<keyword evidence="2" id="KW-0175">Coiled coil</keyword>
<dbReference type="EMBL" id="JANCLT010000007">
    <property type="protein sequence ID" value="MCP8969718.1"/>
    <property type="molecule type" value="Genomic_DNA"/>
</dbReference>
<evidence type="ECO:0000313" key="5">
    <source>
        <dbReference type="Proteomes" id="UP001156102"/>
    </source>
</evidence>
<name>A0AA42BTQ4_9BACI</name>
<reference evidence="4" key="1">
    <citation type="submission" date="2022-07" db="EMBL/GenBank/DDBJ databases">
        <authorList>
            <person name="Li W.-J."/>
            <person name="Deng Q.-Q."/>
        </authorList>
    </citation>
    <scope>NUCLEOTIDE SEQUENCE</scope>
    <source>
        <strain evidence="4">SYSU M60031</strain>
    </source>
</reference>
<evidence type="ECO:0000313" key="4">
    <source>
        <dbReference type="EMBL" id="MCP8969718.1"/>
    </source>
</evidence>
<proteinExistence type="predicted"/>
<dbReference type="SUPFAM" id="SSF56563">
    <property type="entry name" value="Major capsid protein gp5"/>
    <property type="match status" value="1"/>
</dbReference>
<organism evidence="4 5">
    <name type="scientific">Ectobacillus ponti</name>
    <dbReference type="NCBI Taxonomy" id="2961894"/>
    <lineage>
        <taxon>Bacteria</taxon>
        <taxon>Bacillati</taxon>
        <taxon>Bacillota</taxon>
        <taxon>Bacilli</taxon>
        <taxon>Bacillales</taxon>
        <taxon>Bacillaceae</taxon>
        <taxon>Ectobacillus</taxon>
    </lineage>
</organism>
<feature type="domain" description="Phage capsid-like C-terminal" evidence="3">
    <location>
        <begin position="124"/>
        <end position="399"/>
    </location>
</feature>
<evidence type="ECO:0000256" key="2">
    <source>
        <dbReference type="SAM" id="Coils"/>
    </source>
</evidence>
<dbReference type="Proteomes" id="UP001156102">
    <property type="component" value="Unassembled WGS sequence"/>
</dbReference>
<evidence type="ECO:0000256" key="1">
    <source>
        <dbReference type="ARBA" id="ARBA00004328"/>
    </source>
</evidence>
<gene>
    <name evidence="4" type="ORF">NK662_14400</name>
</gene>
<comment type="caution">
    <text evidence="4">The sequence shown here is derived from an EMBL/GenBank/DDBJ whole genome shotgun (WGS) entry which is preliminary data.</text>
</comment>
<comment type="subcellular location">
    <subcellularLocation>
        <location evidence="1">Virion</location>
    </subcellularLocation>
</comment>